<evidence type="ECO:0000256" key="1">
    <source>
        <dbReference type="SAM" id="MobiDB-lite"/>
    </source>
</evidence>
<organism evidence="2 3">
    <name type="scientific">Caerostris extrusa</name>
    <name type="common">Bark spider</name>
    <name type="synonym">Caerostris bankana</name>
    <dbReference type="NCBI Taxonomy" id="172846"/>
    <lineage>
        <taxon>Eukaryota</taxon>
        <taxon>Metazoa</taxon>
        <taxon>Ecdysozoa</taxon>
        <taxon>Arthropoda</taxon>
        <taxon>Chelicerata</taxon>
        <taxon>Arachnida</taxon>
        <taxon>Araneae</taxon>
        <taxon>Araneomorphae</taxon>
        <taxon>Entelegynae</taxon>
        <taxon>Araneoidea</taxon>
        <taxon>Araneidae</taxon>
        <taxon>Caerostris</taxon>
    </lineage>
</organism>
<dbReference type="EMBL" id="BPLR01020209">
    <property type="protein sequence ID" value="GIX75927.1"/>
    <property type="molecule type" value="Genomic_DNA"/>
</dbReference>
<gene>
    <name evidence="2" type="ORF">CEXT_282131</name>
</gene>
<accession>A0AAV4MX44</accession>
<evidence type="ECO:0000313" key="2">
    <source>
        <dbReference type="EMBL" id="GIX75927.1"/>
    </source>
</evidence>
<proteinExistence type="predicted"/>
<protein>
    <submittedName>
        <fullName evidence="2">Uncharacterized protein</fullName>
    </submittedName>
</protein>
<sequence length="133" mass="14887">MLQRPLKLSEKYQSTPKRINKRLQKKRKKKPKPQKAKPSPETPLSLPLPPFPPLFREKACFPRSFCACPASQSRAGLARFFSSPNRPLGDDSGAQPVSEIEGATQSVSRLLLCRELFRGGLRVCGTLCISNFF</sequence>
<feature type="compositionally biased region" description="Basic residues" evidence="1">
    <location>
        <begin position="18"/>
        <end position="35"/>
    </location>
</feature>
<reference evidence="2 3" key="1">
    <citation type="submission" date="2021-06" db="EMBL/GenBank/DDBJ databases">
        <title>Caerostris extrusa draft genome.</title>
        <authorList>
            <person name="Kono N."/>
            <person name="Arakawa K."/>
        </authorList>
    </citation>
    <scope>NUCLEOTIDE SEQUENCE [LARGE SCALE GENOMIC DNA]</scope>
</reference>
<feature type="compositionally biased region" description="Low complexity" evidence="1">
    <location>
        <begin position="36"/>
        <end position="45"/>
    </location>
</feature>
<dbReference type="AlphaFoldDB" id="A0AAV4MX44"/>
<evidence type="ECO:0000313" key="3">
    <source>
        <dbReference type="Proteomes" id="UP001054945"/>
    </source>
</evidence>
<keyword evidence="3" id="KW-1185">Reference proteome</keyword>
<dbReference type="Proteomes" id="UP001054945">
    <property type="component" value="Unassembled WGS sequence"/>
</dbReference>
<feature type="region of interest" description="Disordered" evidence="1">
    <location>
        <begin position="1"/>
        <end position="49"/>
    </location>
</feature>
<name>A0AAV4MX44_CAEEX</name>
<comment type="caution">
    <text evidence="2">The sequence shown here is derived from an EMBL/GenBank/DDBJ whole genome shotgun (WGS) entry which is preliminary data.</text>
</comment>